<dbReference type="EMBL" id="JAMBOL010000020">
    <property type="protein sequence ID" value="MCM3715738.1"/>
    <property type="molecule type" value="Genomic_DNA"/>
</dbReference>
<dbReference type="InterPro" id="IPR048647">
    <property type="entry name" value="RlmA_N"/>
</dbReference>
<dbReference type="GO" id="GO:0008168">
    <property type="term" value="F:methyltransferase activity"/>
    <property type="evidence" value="ECO:0007669"/>
    <property type="project" value="UniProtKB-KW"/>
</dbReference>
<proteinExistence type="predicted"/>
<feature type="domain" description="23S rRNA (guanine(745)-N(1))-methyltransferase N-terminal" evidence="4">
    <location>
        <begin position="18"/>
        <end position="52"/>
    </location>
</feature>
<dbReference type="Gene3D" id="3.40.50.150">
    <property type="entry name" value="Vaccinia Virus protein VP39"/>
    <property type="match status" value="1"/>
</dbReference>
<feature type="binding site" evidence="1">
    <location>
        <position position="35"/>
    </location>
    <ligand>
        <name>Zn(2+)</name>
        <dbReference type="ChEBI" id="CHEBI:29105"/>
    </ligand>
</feature>
<keyword evidence="1" id="KW-0862">Zinc</keyword>
<dbReference type="SUPFAM" id="SSF53335">
    <property type="entry name" value="S-adenosyl-L-methionine-dependent methyltransferases"/>
    <property type="match status" value="1"/>
</dbReference>
<evidence type="ECO:0000313" key="6">
    <source>
        <dbReference type="Proteomes" id="UP001139179"/>
    </source>
</evidence>
<gene>
    <name evidence="5" type="ORF">M3202_16865</name>
</gene>
<name>A0A9X2DUL3_9BACI</name>
<feature type="binding site" evidence="2">
    <location>
        <begin position="109"/>
        <end position="110"/>
    </location>
    <ligand>
        <name>S-adenosyl-L-methionine</name>
        <dbReference type="ChEBI" id="CHEBI:59789"/>
    </ligand>
</feature>
<dbReference type="GO" id="GO:0032259">
    <property type="term" value="P:methylation"/>
    <property type="evidence" value="ECO:0007669"/>
    <property type="project" value="UniProtKB-KW"/>
</dbReference>
<evidence type="ECO:0000256" key="1">
    <source>
        <dbReference type="PIRSR" id="PIRSR018249-1"/>
    </source>
</evidence>
<dbReference type="RefSeq" id="WP_251224445.1">
    <property type="nucleotide sequence ID" value="NZ_JAMBOL010000020.1"/>
</dbReference>
<dbReference type="InterPro" id="IPR029063">
    <property type="entry name" value="SAM-dependent_MTases_sf"/>
</dbReference>
<keyword evidence="2" id="KW-0949">S-adenosyl-L-methionine</keyword>
<organism evidence="5 6">
    <name type="scientific">Halalkalibacter oceani</name>
    <dbReference type="NCBI Taxonomy" id="1653776"/>
    <lineage>
        <taxon>Bacteria</taxon>
        <taxon>Bacillati</taxon>
        <taxon>Bacillota</taxon>
        <taxon>Bacilli</taxon>
        <taxon>Bacillales</taxon>
        <taxon>Bacillaceae</taxon>
        <taxon>Halalkalibacter</taxon>
    </lineage>
</organism>
<feature type="domain" description="Methyltransferase" evidence="3">
    <location>
        <begin position="103"/>
        <end position="187"/>
    </location>
</feature>
<dbReference type="PIRSF" id="PIRSF018249">
    <property type="entry name" value="MyrA_prd"/>
    <property type="match status" value="1"/>
</dbReference>
<reference evidence="5" key="1">
    <citation type="submission" date="2022-05" db="EMBL/GenBank/DDBJ databases">
        <title>Comparative Genomics of Spacecraft Associated Microbes.</title>
        <authorList>
            <person name="Tran M.T."/>
            <person name="Wright A."/>
            <person name="Seuylemezian A."/>
            <person name="Eisen J."/>
            <person name="Coil D."/>
        </authorList>
    </citation>
    <scope>NUCLEOTIDE SEQUENCE</scope>
    <source>
        <strain evidence="5">214.1.1</strain>
    </source>
</reference>
<evidence type="ECO:0000313" key="5">
    <source>
        <dbReference type="EMBL" id="MCM3715738.1"/>
    </source>
</evidence>
<feature type="binding site" evidence="2">
    <location>
        <position position="198"/>
    </location>
    <ligand>
        <name>S-adenosyl-L-methionine</name>
        <dbReference type="ChEBI" id="CHEBI:59789"/>
    </ligand>
</feature>
<dbReference type="AlphaFoldDB" id="A0A9X2DUL3"/>
<evidence type="ECO:0000259" key="4">
    <source>
        <dbReference type="Pfam" id="PF21302"/>
    </source>
</evidence>
<dbReference type="InterPro" id="IPR041698">
    <property type="entry name" value="Methyltransf_25"/>
</dbReference>
<feature type="binding site" evidence="1">
    <location>
        <position position="39"/>
    </location>
    <ligand>
        <name>Zn(2+)</name>
        <dbReference type="ChEBI" id="CHEBI:29105"/>
    </ligand>
</feature>
<keyword evidence="5" id="KW-0808">Transferase</keyword>
<dbReference type="CDD" id="cd02440">
    <property type="entry name" value="AdoMet_MTases"/>
    <property type="match status" value="1"/>
</dbReference>
<feature type="binding site" evidence="2">
    <location>
        <position position="78"/>
    </location>
    <ligand>
        <name>S-adenosyl-L-methionine</name>
        <dbReference type="ChEBI" id="CHEBI:59789"/>
    </ligand>
</feature>
<dbReference type="Pfam" id="PF21302">
    <property type="entry name" value="Zn_ribbon_RlmA"/>
    <property type="match status" value="1"/>
</dbReference>
<dbReference type="Proteomes" id="UP001139179">
    <property type="component" value="Unassembled WGS sequence"/>
</dbReference>
<comment type="caution">
    <text evidence="5">The sequence shown here is derived from an EMBL/GenBank/DDBJ whole genome shotgun (WGS) entry which is preliminary data.</text>
</comment>
<accession>A0A9X2DUL3</accession>
<keyword evidence="6" id="KW-1185">Reference proteome</keyword>
<keyword evidence="1" id="KW-0479">Metal-binding</keyword>
<sequence length="289" mass="32785">MNKQKKMESVQQHIAAICCPYCRRSLQVKNGSLICTDGHTFDLARQGYVNMLNRPGNQQYDKRLFMARQEIITASGLYDVLHQKIAKVVKEYFAAGRSSLFMLDAGCGEGSHLQRIIERSQQPVITGVGLDLSKEGIKLAAQSYKEPLWFVGDLAKSPFTDGVFDAILNILSPANYKEFQRLLAPDGIVIKVVPRQNYLKELREALFMETEKKVYRKQSPAHRFKEHFELVDVMDVSHVTSLNQAHLSQLALMSPLSWTAERERIVRFSERETAGITIDLEILVGRLKG</sequence>
<dbReference type="Pfam" id="PF13649">
    <property type="entry name" value="Methyltransf_25"/>
    <property type="match status" value="1"/>
</dbReference>
<evidence type="ECO:0000256" key="2">
    <source>
        <dbReference type="PIRSR" id="PIRSR018249-2"/>
    </source>
</evidence>
<dbReference type="InterPro" id="IPR016718">
    <property type="entry name" value="rRNA_m1G-MeTrfase_A_prd"/>
</dbReference>
<feature type="binding site" evidence="1">
    <location>
        <position position="22"/>
    </location>
    <ligand>
        <name>Zn(2+)</name>
        <dbReference type="ChEBI" id="CHEBI:29105"/>
    </ligand>
</feature>
<feature type="binding site" evidence="1">
    <location>
        <position position="19"/>
    </location>
    <ligand>
        <name>Zn(2+)</name>
        <dbReference type="ChEBI" id="CHEBI:29105"/>
    </ligand>
</feature>
<evidence type="ECO:0000259" key="3">
    <source>
        <dbReference type="Pfam" id="PF13649"/>
    </source>
</evidence>
<keyword evidence="5" id="KW-0489">Methyltransferase</keyword>
<protein>
    <submittedName>
        <fullName evidence="5">Methyltransferase domain-containing protein</fullName>
    </submittedName>
</protein>
<dbReference type="GO" id="GO:0046872">
    <property type="term" value="F:metal ion binding"/>
    <property type="evidence" value="ECO:0007669"/>
    <property type="project" value="UniProtKB-KW"/>
</dbReference>